<proteinExistence type="predicted"/>
<protein>
    <recommendedName>
        <fullName evidence="1">N-acetyltransferase domain-containing protein</fullName>
    </recommendedName>
</protein>
<dbReference type="PANTHER" id="PTHR43610">
    <property type="entry name" value="BLL6696 PROTEIN"/>
    <property type="match status" value="1"/>
</dbReference>
<gene>
    <name evidence="2" type="ORF">CVT25_013064</name>
</gene>
<keyword evidence="3" id="KW-1185">Reference proteome</keyword>
<dbReference type="InterPro" id="IPR000182">
    <property type="entry name" value="GNAT_dom"/>
</dbReference>
<dbReference type="AlphaFoldDB" id="A0A409XSD4"/>
<evidence type="ECO:0000313" key="2">
    <source>
        <dbReference type="EMBL" id="PPQ93723.1"/>
    </source>
</evidence>
<feature type="domain" description="N-acetyltransferase" evidence="1">
    <location>
        <begin position="27"/>
        <end position="173"/>
    </location>
</feature>
<dbReference type="SUPFAM" id="SSF55729">
    <property type="entry name" value="Acyl-CoA N-acyltransferases (Nat)"/>
    <property type="match status" value="1"/>
</dbReference>
<dbReference type="PROSITE" id="PS51186">
    <property type="entry name" value="GNAT"/>
    <property type="match status" value="1"/>
</dbReference>
<name>A0A409XSD4_PSICY</name>
<comment type="caution">
    <text evidence="2">The sequence shown here is derived from an EMBL/GenBank/DDBJ whole genome shotgun (WGS) entry which is preliminary data.</text>
</comment>
<dbReference type="InParanoid" id="A0A409XSD4"/>
<dbReference type="STRING" id="93625.A0A409XSD4"/>
<dbReference type="GO" id="GO:0016747">
    <property type="term" value="F:acyltransferase activity, transferring groups other than amino-acyl groups"/>
    <property type="evidence" value="ECO:0007669"/>
    <property type="project" value="InterPro"/>
</dbReference>
<organism evidence="2 3">
    <name type="scientific">Psilocybe cyanescens</name>
    <dbReference type="NCBI Taxonomy" id="93625"/>
    <lineage>
        <taxon>Eukaryota</taxon>
        <taxon>Fungi</taxon>
        <taxon>Dikarya</taxon>
        <taxon>Basidiomycota</taxon>
        <taxon>Agaricomycotina</taxon>
        <taxon>Agaricomycetes</taxon>
        <taxon>Agaricomycetidae</taxon>
        <taxon>Agaricales</taxon>
        <taxon>Agaricineae</taxon>
        <taxon>Strophariaceae</taxon>
        <taxon>Psilocybe</taxon>
    </lineage>
</organism>
<dbReference type="OrthoDB" id="64477at2759"/>
<dbReference type="Gene3D" id="3.40.630.30">
    <property type="match status" value="1"/>
</dbReference>
<dbReference type="Pfam" id="PF13302">
    <property type="entry name" value="Acetyltransf_3"/>
    <property type="match status" value="1"/>
</dbReference>
<evidence type="ECO:0000313" key="3">
    <source>
        <dbReference type="Proteomes" id="UP000283269"/>
    </source>
</evidence>
<dbReference type="InterPro" id="IPR016181">
    <property type="entry name" value="Acyl_CoA_acyltransferase"/>
</dbReference>
<sequence length="208" mass="24183">MPQHTVTLESPWKRVRLVPPTSSDDEIVSVCRTHPTTRQFLQFLPEHMTKEEAGLRREMRAEDKRIMDFHIHFTESGTIRFAGMTGYFNLDEGNESCEVGMLIMPDLHGKNLATEVFYTLLQYIFEVRNLHRVTFETEANNVGMRSWFEKVAGARLEAERKEVWKYPTGVFVDVRGYAILEGEWKNHIKVRLEERLKGIPKENGLKAA</sequence>
<accession>A0A409XSD4</accession>
<reference evidence="2 3" key="1">
    <citation type="journal article" date="2018" name="Evol. Lett.">
        <title>Horizontal gene cluster transfer increased hallucinogenic mushroom diversity.</title>
        <authorList>
            <person name="Reynolds H.T."/>
            <person name="Vijayakumar V."/>
            <person name="Gluck-Thaler E."/>
            <person name="Korotkin H.B."/>
            <person name="Matheny P.B."/>
            <person name="Slot J.C."/>
        </authorList>
    </citation>
    <scope>NUCLEOTIDE SEQUENCE [LARGE SCALE GENOMIC DNA]</scope>
    <source>
        <strain evidence="2 3">2631</strain>
    </source>
</reference>
<dbReference type="EMBL" id="NHYD01000622">
    <property type="protein sequence ID" value="PPQ93723.1"/>
    <property type="molecule type" value="Genomic_DNA"/>
</dbReference>
<dbReference type="Proteomes" id="UP000283269">
    <property type="component" value="Unassembled WGS sequence"/>
</dbReference>
<evidence type="ECO:0000259" key="1">
    <source>
        <dbReference type="PROSITE" id="PS51186"/>
    </source>
</evidence>
<dbReference type="PANTHER" id="PTHR43610:SF1">
    <property type="entry name" value="N-ACETYLTRANSFERASE DOMAIN-CONTAINING PROTEIN"/>
    <property type="match status" value="1"/>
</dbReference>